<evidence type="ECO:0000313" key="1">
    <source>
        <dbReference type="EMBL" id="KKK78433.1"/>
    </source>
</evidence>
<organism evidence="1">
    <name type="scientific">marine sediment metagenome</name>
    <dbReference type="NCBI Taxonomy" id="412755"/>
    <lineage>
        <taxon>unclassified sequences</taxon>
        <taxon>metagenomes</taxon>
        <taxon>ecological metagenomes</taxon>
    </lineage>
</organism>
<dbReference type="EMBL" id="LAZR01054496">
    <property type="protein sequence ID" value="KKK78433.1"/>
    <property type="molecule type" value="Genomic_DNA"/>
</dbReference>
<accession>A0A0F8YAM7</accession>
<reference evidence="1" key="1">
    <citation type="journal article" date="2015" name="Nature">
        <title>Complex archaea that bridge the gap between prokaryotes and eukaryotes.</title>
        <authorList>
            <person name="Spang A."/>
            <person name="Saw J.H."/>
            <person name="Jorgensen S.L."/>
            <person name="Zaremba-Niedzwiedzka K."/>
            <person name="Martijn J."/>
            <person name="Lind A.E."/>
            <person name="van Eijk R."/>
            <person name="Schleper C."/>
            <person name="Guy L."/>
            <person name="Ettema T.J."/>
        </authorList>
    </citation>
    <scope>NUCLEOTIDE SEQUENCE</scope>
</reference>
<gene>
    <name evidence="1" type="ORF">LCGC14_2843620</name>
</gene>
<dbReference type="AlphaFoldDB" id="A0A0F8YAM7"/>
<protein>
    <submittedName>
        <fullName evidence="1">Uncharacterized protein</fullName>
    </submittedName>
</protein>
<comment type="caution">
    <text evidence="1">The sequence shown here is derived from an EMBL/GenBank/DDBJ whole genome shotgun (WGS) entry which is preliminary data.</text>
</comment>
<proteinExistence type="predicted"/>
<name>A0A0F8YAM7_9ZZZZ</name>
<sequence length="93" mass="10638">MNDAALSRWLINSLLTDSQLDVIPPDGGVSLRFRGQDMKAPHENDKVIVMDDDGDHDAVVHTVLSVQFMVRMPDGRDKFLLFKYEGIDWRHKT</sequence>